<feature type="chain" id="PRO_5014780472" evidence="2">
    <location>
        <begin position="23"/>
        <end position="361"/>
    </location>
</feature>
<evidence type="ECO:0000259" key="3">
    <source>
        <dbReference type="Pfam" id="PF12849"/>
    </source>
</evidence>
<feature type="domain" description="PBP" evidence="3">
    <location>
        <begin position="128"/>
        <end position="335"/>
    </location>
</feature>
<dbReference type="RefSeq" id="WP_157812482.1">
    <property type="nucleotide sequence ID" value="NZ_PHUF01000003.1"/>
</dbReference>
<dbReference type="OrthoDB" id="9790048at2"/>
<name>A0A2N0HJH7_9SPHN</name>
<reference evidence="4 5" key="1">
    <citation type="submission" date="2017-11" db="EMBL/GenBank/DDBJ databases">
        <title>Genomic Encyclopedia of Type Strains, Phase III (KMG-III): the genomes of soil and plant-associated and newly described type strains.</title>
        <authorList>
            <person name="Whitman W."/>
        </authorList>
    </citation>
    <scope>NUCLEOTIDE SEQUENCE [LARGE SCALE GENOMIC DNA]</scope>
    <source>
        <strain evidence="4 5">CGMCC 1.12274</strain>
    </source>
</reference>
<evidence type="ECO:0000313" key="4">
    <source>
        <dbReference type="EMBL" id="PKB19025.1"/>
    </source>
</evidence>
<dbReference type="PANTHER" id="PTHR30570">
    <property type="entry name" value="PERIPLASMIC PHOSPHATE BINDING COMPONENT OF PHOSPHATE ABC TRANSPORTER"/>
    <property type="match status" value="1"/>
</dbReference>
<comment type="caution">
    <text evidence="4">The sequence shown here is derived from an EMBL/GenBank/DDBJ whole genome shotgun (WGS) entry which is preliminary data.</text>
</comment>
<accession>A0A2N0HJH7</accession>
<gene>
    <name evidence="4" type="ORF">B0I00_1252</name>
</gene>
<evidence type="ECO:0000313" key="5">
    <source>
        <dbReference type="Proteomes" id="UP000232587"/>
    </source>
</evidence>
<dbReference type="Gene3D" id="3.40.190.10">
    <property type="entry name" value="Periplasmic binding protein-like II"/>
    <property type="match status" value="2"/>
</dbReference>
<sequence length="361" mass="39319">MSRKGPGAALARLAALSLLATAATVEAEPYQPGEKVSGVIRSFGFGLGGVYLKWQEAFRRHQPDVTFENSLPTSDAAFPALVTRVTDLGPNGGEPAIVEALSFFETHGYHASYVTVASGSFDQEGRSNGPVVFVHKSNPLRQLTVDQLDGIFGSERSGGLRGFEWTEKGARGPERDIRTWRQLGVTTGPCADRPIKTYGHGPSGTTRFFQLNVLAGSDKWNANYRGYVESGSKQLPPDERPAGRLGARHMLSQQIAREPCSIGWSIMSQAAGIEGLKPLAIAARGTTNFVMPSEQSFRDRTYPMVRNIYIYFDRKPGGPLEPKLREFLRFALSDEGQKLLADAGYLPLPAAMLASERAKLD</sequence>
<dbReference type="Proteomes" id="UP000232587">
    <property type="component" value="Unassembled WGS sequence"/>
</dbReference>
<proteinExistence type="predicted"/>
<dbReference type="AlphaFoldDB" id="A0A2N0HJH7"/>
<dbReference type="PANTHER" id="PTHR30570:SF6">
    <property type="entry name" value="PHOSPHATE-BINDING PROTEIN PSTS"/>
    <property type="match status" value="1"/>
</dbReference>
<dbReference type="EMBL" id="PHUF01000003">
    <property type="protein sequence ID" value="PKB19025.1"/>
    <property type="molecule type" value="Genomic_DNA"/>
</dbReference>
<dbReference type="InterPro" id="IPR050811">
    <property type="entry name" value="Phosphate_ABC_transporter"/>
</dbReference>
<dbReference type="Pfam" id="PF12849">
    <property type="entry name" value="PBP_like_2"/>
    <property type="match status" value="1"/>
</dbReference>
<protein>
    <submittedName>
        <fullName evidence="4">Phosphate transport system substrate-binding protein</fullName>
    </submittedName>
</protein>
<dbReference type="SUPFAM" id="SSF53850">
    <property type="entry name" value="Periplasmic binding protein-like II"/>
    <property type="match status" value="1"/>
</dbReference>
<feature type="signal peptide" evidence="2">
    <location>
        <begin position="1"/>
        <end position="22"/>
    </location>
</feature>
<organism evidence="4 5">
    <name type="scientific">Novosphingobium kunmingense</name>
    <dbReference type="NCBI Taxonomy" id="1211806"/>
    <lineage>
        <taxon>Bacteria</taxon>
        <taxon>Pseudomonadati</taxon>
        <taxon>Pseudomonadota</taxon>
        <taxon>Alphaproteobacteria</taxon>
        <taxon>Sphingomonadales</taxon>
        <taxon>Sphingomonadaceae</taxon>
        <taxon>Novosphingobium</taxon>
    </lineage>
</organism>
<evidence type="ECO:0000256" key="2">
    <source>
        <dbReference type="SAM" id="SignalP"/>
    </source>
</evidence>
<keyword evidence="5" id="KW-1185">Reference proteome</keyword>
<dbReference type="InterPro" id="IPR024370">
    <property type="entry name" value="PBP_domain"/>
</dbReference>
<evidence type="ECO:0000256" key="1">
    <source>
        <dbReference type="ARBA" id="ARBA00022729"/>
    </source>
</evidence>
<keyword evidence="1 2" id="KW-0732">Signal</keyword>